<dbReference type="AlphaFoldDB" id="A0A0N0UW51"/>
<reference evidence="1 2" key="1">
    <citation type="submission" date="2015-07" db="EMBL/GenBank/DDBJ databases">
        <title>Genome sequencing project for genomic taxonomy and phylogenomics of Bacillus-like bacteria.</title>
        <authorList>
            <person name="Liu B."/>
            <person name="Wang J."/>
            <person name="Zhu Y."/>
            <person name="Liu G."/>
            <person name="Chen Q."/>
            <person name="Chen Z."/>
            <person name="Che J."/>
            <person name="Ge C."/>
            <person name="Shi H."/>
            <person name="Pan Z."/>
            <person name="Liu X."/>
        </authorList>
    </citation>
    <scope>NUCLEOTIDE SEQUENCE [LARGE SCALE GENOMIC DNA]</scope>
    <source>
        <strain evidence="1 2">DSM 54</strain>
    </source>
</reference>
<sequence length="198" mass="22780">MTIDLEYSSSLNGASYLLFELKQVIKLKRMGLTSSEIRAKVIEENLFQFENKGRINRALPSVMRRAEVIDKSLADLLLEGSIEMAKVINLYAIMKTDLLFFEFMNEVIGEKLHNNDLLIEKKDINVFFTTKAEQSEKVASWSAINTEKLKRAFMQVLFESGLLKKRRGEELSRLIVDEQIKDHLIRIGDAKYVQAMGE</sequence>
<name>A0A0N0UW51_9BACI</name>
<dbReference type="STRING" id="33935.ADM90_22655"/>
<evidence type="ECO:0000313" key="1">
    <source>
        <dbReference type="EMBL" id="KOY80015.1"/>
    </source>
</evidence>
<dbReference type="RefSeq" id="WP_053997115.1">
    <property type="nucleotide sequence ID" value="NZ_CP065643.1"/>
</dbReference>
<proteinExistence type="predicted"/>
<dbReference type="Gene3D" id="1.10.3540.10">
    <property type="entry name" value="uncharacterized protein from magnetospirillum magneticum domain"/>
    <property type="match status" value="1"/>
</dbReference>
<dbReference type="InterPro" id="IPR014948">
    <property type="entry name" value="BrxA"/>
</dbReference>
<dbReference type="Proteomes" id="UP000037977">
    <property type="component" value="Unassembled WGS sequence"/>
</dbReference>
<protein>
    <recommendedName>
        <fullName evidence="3">Inner membrane protein</fullName>
    </recommendedName>
</protein>
<dbReference type="EMBL" id="LGCI01000014">
    <property type="protein sequence ID" value="KOY80015.1"/>
    <property type="molecule type" value="Genomic_DNA"/>
</dbReference>
<dbReference type="PATRIC" id="fig|33935.3.peg.3778"/>
<dbReference type="Pfam" id="PF08849">
    <property type="entry name" value="BrxA"/>
    <property type="match status" value="1"/>
</dbReference>
<dbReference type="OrthoDB" id="3078533at2"/>
<evidence type="ECO:0000313" key="2">
    <source>
        <dbReference type="Proteomes" id="UP000037977"/>
    </source>
</evidence>
<organism evidence="1 2">
    <name type="scientific">Lysinibacillus macroides</name>
    <dbReference type="NCBI Taxonomy" id="33935"/>
    <lineage>
        <taxon>Bacteria</taxon>
        <taxon>Bacillati</taxon>
        <taxon>Bacillota</taxon>
        <taxon>Bacilli</taxon>
        <taxon>Bacillales</taxon>
        <taxon>Bacillaceae</taxon>
        <taxon>Lysinibacillus</taxon>
    </lineage>
</organism>
<evidence type="ECO:0008006" key="3">
    <source>
        <dbReference type="Google" id="ProtNLM"/>
    </source>
</evidence>
<comment type="caution">
    <text evidence="1">The sequence shown here is derived from an EMBL/GenBank/DDBJ whole genome shotgun (WGS) entry which is preliminary data.</text>
</comment>
<gene>
    <name evidence="1" type="ORF">ADM90_22655</name>
</gene>
<dbReference type="InterPro" id="IPR023137">
    <property type="entry name" value="BrxA_sf"/>
</dbReference>
<keyword evidence="2" id="KW-1185">Reference proteome</keyword>
<accession>A0A0N0UW51</accession>